<dbReference type="GO" id="GO:0008289">
    <property type="term" value="F:lipid binding"/>
    <property type="evidence" value="ECO:0007669"/>
    <property type="project" value="UniProtKB-KW"/>
</dbReference>
<dbReference type="GO" id="GO:0008017">
    <property type="term" value="F:microtubule binding"/>
    <property type="evidence" value="ECO:0007669"/>
    <property type="project" value="TreeGrafter"/>
</dbReference>
<evidence type="ECO:0000256" key="16">
    <source>
        <dbReference type="ARBA" id="ARBA00023157"/>
    </source>
</evidence>
<dbReference type="GO" id="GO:0000266">
    <property type="term" value="P:mitochondrial fission"/>
    <property type="evidence" value="ECO:0007669"/>
    <property type="project" value="TreeGrafter"/>
</dbReference>
<dbReference type="CDD" id="cd13214">
    <property type="entry name" value="PH-GRAM_WBP2"/>
    <property type="match status" value="1"/>
</dbReference>
<dbReference type="GO" id="GO:0016559">
    <property type="term" value="P:peroxisome fission"/>
    <property type="evidence" value="ECO:0007669"/>
    <property type="project" value="TreeGrafter"/>
</dbReference>
<keyword evidence="16" id="KW-1015">Disulfide bond</keyword>
<evidence type="ECO:0000256" key="18">
    <source>
        <dbReference type="ARBA" id="ARBA00048040"/>
    </source>
</evidence>
<keyword evidence="9" id="KW-0809">Transit peptide</keyword>
<dbReference type="InterPro" id="IPR001401">
    <property type="entry name" value="Dynamin_GTPase"/>
</dbReference>
<dbReference type="SUPFAM" id="SSF52540">
    <property type="entry name" value="P-loop containing nucleoside triphosphate hydrolases"/>
    <property type="match status" value="1"/>
</dbReference>
<keyword evidence="6" id="KW-0547">Nucleotide-binding</keyword>
<dbReference type="GO" id="GO:0006915">
    <property type="term" value="P:apoptotic process"/>
    <property type="evidence" value="ECO:0007669"/>
    <property type="project" value="UniProtKB-KW"/>
</dbReference>
<keyword evidence="14" id="KW-0342">GTP-binding</keyword>
<dbReference type="Pfam" id="PF02893">
    <property type="entry name" value="GRAM"/>
    <property type="match status" value="1"/>
</dbReference>
<dbReference type="Proteomes" id="UP001176961">
    <property type="component" value="Unassembled WGS sequence"/>
</dbReference>
<dbReference type="GO" id="GO:0008053">
    <property type="term" value="P:mitochondrial fusion"/>
    <property type="evidence" value="ECO:0007669"/>
    <property type="project" value="TreeGrafter"/>
</dbReference>
<evidence type="ECO:0000256" key="12">
    <source>
        <dbReference type="ARBA" id="ARBA00023121"/>
    </source>
</evidence>
<dbReference type="GO" id="GO:0006897">
    <property type="term" value="P:endocytosis"/>
    <property type="evidence" value="ECO:0007669"/>
    <property type="project" value="TreeGrafter"/>
</dbReference>
<dbReference type="PROSITE" id="PS51718">
    <property type="entry name" value="G_DYNAMIN_2"/>
    <property type="match status" value="1"/>
</dbReference>
<dbReference type="GO" id="GO:0005525">
    <property type="term" value="F:GTP binding"/>
    <property type="evidence" value="ECO:0007669"/>
    <property type="project" value="UniProtKB-KW"/>
</dbReference>
<keyword evidence="15" id="KW-0472">Membrane</keyword>
<evidence type="ECO:0000256" key="17">
    <source>
        <dbReference type="ARBA" id="ARBA00044791"/>
    </source>
</evidence>
<comment type="subcellular location">
    <subcellularLocation>
        <location evidence="1">Mitochondrion inner membrane</location>
        <topology evidence="1">Single-pass membrane protein</topology>
    </subcellularLocation>
    <subcellularLocation>
        <location evidence="2">Mitochondrion intermembrane space</location>
    </subcellularLocation>
</comment>
<proteinExistence type="predicted"/>
<dbReference type="InterPro" id="IPR045063">
    <property type="entry name" value="Dynamin_N"/>
</dbReference>
<dbReference type="CDD" id="cd08771">
    <property type="entry name" value="DLP_1"/>
    <property type="match status" value="1"/>
</dbReference>
<dbReference type="AlphaFoldDB" id="A0AA36HB23"/>
<keyword evidence="5" id="KW-0053">Apoptosis</keyword>
<dbReference type="SMART" id="SM00053">
    <property type="entry name" value="DYNc"/>
    <property type="match status" value="1"/>
</dbReference>
<dbReference type="EMBL" id="CATQJL010000316">
    <property type="protein sequence ID" value="CAJ0606929.1"/>
    <property type="molecule type" value="Genomic_DNA"/>
</dbReference>
<evidence type="ECO:0000256" key="20">
    <source>
        <dbReference type="SAM" id="MobiDB-lite"/>
    </source>
</evidence>
<keyword evidence="11 19" id="KW-0175">Coiled coil</keyword>
<evidence type="ECO:0000256" key="1">
    <source>
        <dbReference type="ARBA" id="ARBA00004434"/>
    </source>
</evidence>
<gene>
    <name evidence="22" type="ORF">CYNAS_LOCUS18912</name>
</gene>
<dbReference type="PRINTS" id="PR00195">
    <property type="entry name" value="DYNAMIN"/>
</dbReference>
<keyword evidence="4" id="KW-0812">Transmembrane</keyword>
<dbReference type="Pfam" id="PF19434">
    <property type="entry name" value="OPA1_C"/>
    <property type="match status" value="1"/>
</dbReference>
<evidence type="ECO:0000256" key="6">
    <source>
        <dbReference type="ARBA" id="ARBA00022741"/>
    </source>
</evidence>
<dbReference type="FunFam" id="3.40.50.300:FF:000171">
    <property type="entry name" value="Dynamin-like 120 kDa protein, mitochondrial"/>
    <property type="match status" value="1"/>
</dbReference>
<dbReference type="PANTHER" id="PTHR11566">
    <property type="entry name" value="DYNAMIN"/>
    <property type="match status" value="1"/>
</dbReference>
<feature type="compositionally biased region" description="Basic and acidic residues" evidence="20">
    <location>
        <begin position="1162"/>
        <end position="1173"/>
    </location>
</feature>
<evidence type="ECO:0000256" key="7">
    <source>
        <dbReference type="ARBA" id="ARBA00022792"/>
    </source>
</evidence>
<evidence type="ECO:0000313" key="22">
    <source>
        <dbReference type="EMBL" id="CAJ0606929.1"/>
    </source>
</evidence>
<keyword evidence="8" id="KW-0378">Hydrolase</keyword>
<dbReference type="SUPFAM" id="SSF50729">
    <property type="entry name" value="PH domain-like"/>
    <property type="match status" value="1"/>
</dbReference>
<protein>
    <recommendedName>
        <fullName evidence="17">Dynamin-like GTPase OPA1, mitochondrial</fullName>
        <ecNumber evidence="3">3.6.5.5</ecNumber>
    </recommendedName>
</protein>
<dbReference type="PANTHER" id="PTHR11566:SF67">
    <property type="entry name" value="DYNAMIN-LIKE 120 KDA PROTEIN, MITOCHONDRIAL"/>
    <property type="match status" value="1"/>
</dbReference>
<dbReference type="InterPro" id="IPR027417">
    <property type="entry name" value="P-loop_NTPase"/>
</dbReference>
<evidence type="ECO:0000256" key="5">
    <source>
        <dbReference type="ARBA" id="ARBA00022703"/>
    </source>
</evidence>
<keyword evidence="23" id="KW-1185">Reference proteome</keyword>
<keyword evidence="10" id="KW-1133">Transmembrane helix</keyword>
<dbReference type="InterPro" id="IPR045817">
    <property type="entry name" value="OPA1_C"/>
</dbReference>
<evidence type="ECO:0000256" key="13">
    <source>
        <dbReference type="ARBA" id="ARBA00023128"/>
    </source>
</evidence>
<dbReference type="GO" id="GO:0005743">
    <property type="term" value="C:mitochondrial inner membrane"/>
    <property type="evidence" value="ECO:0007669"/>
    <property type="project" value="UniProtKB-SubCell"/>
</dbReference>
<accession>A0AA36HB23</accession>
<dbReference type="GO" id="GO:0048312">
    <property type="term" value="P:intracellular distribution of mitochondria"/>
    <property type="evidence" value="ECO:0007669"/>
    <property type="project" value="TreeGrafter"/>
</dbReference>
<keyword evidence="12" id="KW-0446">Lipid-binding</keyword>
<name>A0AA36HB23_CYLNA</name>
<evidence type="ECO:0000256" key="9">
    <source>
        <dbReference type="ARBA" id="ARBA00022946"/>
    </source>
</evidence>
<organism evidence="22 23">
    <name type="scientific">Cylicocyclus nassatus</name>
    <name type="common">Nematode worm</name>
    <dbReference type="NCBI Taxonomy" id="53992"/>
    <lineage>
        <taxon>Eukaryota</taxon>
        <taxon>Metazoa</taxon>
        <taxon>Ecdysozoa</taxon>
        <taxon>Nematoda</taxon>
        <taxon>Chromadorea</taxon>
        <taxon>Rhabditida</taxon>
        <taxon>Rhabditina</taxon>
        <taxon>Rhabditomorpha</taxon>
        <taxon>Strongyloidea</taxon>
        <taxon>Strongylidae</taxon>
        <taxon>Cylicocyclus</taxon>
    </lineage>
</organism>
<dbReference type="InterPro" id="IPR022812">
    <property type="entry name" value="Dynamin"/>
</dbReference>
<feature type="coiled-coil region" evidence="19">
    <location>
        <begin position="182"/>
        <end position="235"/>
    </location>
</feature>
<evidence type="ECO:0000256" key="4">
    <source>
        <dbReference type="ARBA" id="ARBA00022692"/>
    </source>
</evidence>
<evidence type="ECO:0000256" key="10">
    <source>
        <dbReference type="ARBA" id="ARBA00022989"/>
    </source>
</evidence>
<comment type="caution">
    <text evidence="22">The sequence shown here is derived from an EMBL/GenBank/DDBJ whole genome shotgun (WGS) entry which is preliminary data.</text>
</comment>
<dbReference type="EC" id="3.6.5.5" evidence="3"/>
<dbReference type="InterPro" id="IPR004182">
    <property type="entry name" value="GRAM"/>
</dbReference>
<reference evidence="22" key="1">
    <citation type="submission" date="2023-07" db="EMBL/GenBank/DDBJ databases">
        <authorList>
            <consortium name="CYATHOMIX"/>
        </authorList>
    </citation>
    <scope>NUCLEOTIDE SEQUENCE</scope>
    <source>
        <strain evidence="22">N/A</strain>
    </source>
</reference>
<dbReference type="InterPro" id="IPR030381">
    <property type="entry name" value="G_DYNAMIN_dom"/>
</dbReference>
<dbReference type="GO" id="GO:0003924">
    <property type="term" value="F:GTPase activity"/>
    <property type="evidence" value="ECO:0007669"/>
    <property type="project" value="InterPro"/>
</dbReference>
<keyword evidence="7" id="KW-0999">Mitochondrion inner membrane</keyword>
<dbReference type="GO" id="GO:0005758">
    <property type="term" value="C:mitochondrial intermembrane space"/>
    <property type="evidence" value="ECO:0007669"/>
    <property type="project" value="UniProtKB-SubCell"/>
</dbReference>
<feature type="region of interest" description="Disordered" evidence="20">
    <location>
        <begin position="1125"/>
        <end position="1194"/>
    </location>
</feature>
<evidence type="ECO:0000259" key="21">
    <source>
        <dbReference type="PROSITE" id="PS51718"/>
    </source>
</evidence>
<dbReference type="GO" id="GO:0005874">
    <property type="term" value="C:microtubule"/>
    <property type="evidence" value="ECO:0007669"/>
    <property type="project" value="TreeGrafter"/>
</dbReference>
<dbReference type="Gene3D" id="3.40.50.300">
    <property type="entry name" value="P-loop containing nucleotide triphosphate hydrolases"/>
    <property type="match status" value="1"/>
</dbReference>
<evidence type="ECO:0000256" key="2">
    <source>
        <dbReference type="ARBA" id="ARBA00004569"/>
    </source>
</evidence>
<evidence type="ECO:0000313" key="23">
    <source>
        <dbReference type="Proteomes" id="UP001176961"/>
    </source>
</evidence>
<evidence type="ECO:0000256" key="11">
    <source>
        <dbReference type="ARBA" id="ARBA00023054"/>
    </source>
</evidence>
<keyword evidence="13" id="KW-0496">Mitochondrion</keyword>
<feature type="coiled-coil region" evidence="19">
    <location>
        <begin position="920"/>
        <end position="947"/>
    </location>
</feature>
<comment type="catalytic activity">
    <reaction evidence="18">
        <text>GTP + H2O = GDP + phosphate + H(+)</text>
        <dbReference type="Rhea" id="RHEA:19669"/>
        <dbReference type="ChEBI" id="CHEBI:15377"/>
        <dbReference type="ChEBI" id="CHEBI:15378"/>
        <dbReference type="ChEBI" id="CHEBI:37565"/>
        <dbReference type="ChEBI" id="CHEBI:43474"/>
        <dbReference type="ChEBI" id="CHEBI:58189"/>
        <dbReference type="EC" id="3.6.5.5"/>
    </reaction>
</comment>
<evidence type="ECO:0000256" key="8">
    <source>
        <dbReference type="ARBA" id="ARBA00022801"/>
    </source>
</evidence>
<evidence type="ECO:0000256" key="3">
    <source>
        <dbReference type="ARBA" id="ARBA00011980"/>
    </source>
</evidence>
<dbReference type="Pfam" id="PF00350">
    <property type="entry name" value="Dynamin_N"/>
    <property type="match status" value="1"/>
</dbReference>
<sequence length="1194" mass="136160">MYLPRPTCWRPVGSLVLIYEKISRTASGASWDGHCLFFSSYKRLNNALRSIRGLVLSTSFQCRTMFYTRYRVATKVVCNSLFQCQRSGSWFIIFCKLTVSVGRLFSDGNHKILTLGVFLLYLYEGFGGADSESKIAQWRARFEQYRQDPALAKAENEESSESSESKLKAPAMLAFMAAFGRKDEEEEEAKESAEERIQKLQEEMLRTQSQYQRELERLEKENKVLKQRLLLADQGAVKRMRRLKRSLIDMYSEVLDLLSEYDSSYNTADNLPRVVVVGDQSAGKTSVLEMVAQARIFPRGSGEMMTRAPVKVTLSEGPYHVAQFKDSTREFDLSKDEDLRQLRSEIEVRMRNSVKDGHSVSNEVIALTVKGPNLARMVLVDLPGVISTVTVDMARETKDDIIKMSRTHMENPNAIILCIQDGSVDAERSNVTDLVSSIDPTGRRTILVLTKVDLAEKNLANPDRIKKILEGKLFPMKALGYYGVVTGRGNSAESIDEIRRYEEEFFSNSRLLKDGVLKPSQMTTRNMSLAVSDCFWRMVRDSIESQADAFRATRFNLETEWKNTYPRIRQLDRDELFDKARGEILDEIVNLSLVTAEEWERKLEKKLWDTVSSHVFDQILMPAWVVENAGSFNTLVDIRLKHWADKELPQRSVNSGWETLRDVFTQQVNQDVSRSDHDPIFDPLKEAVVQEAMSSHEWDSKALDYLRVIQLNAMEDRAVPDRRTWDSACQFMGQTASARLATVNQQLSEARGPGWVSRWIFWQAPSADNHFASAVQDELAAMLSNDPDHKQALTDEDVLVIRRNLETKGVIEVPSETIRRQWNLMYKKHFLEKTIQNSRDSPSLYQHYRQGFNEGDIDCQTVVFFYRIQRMLKLTCNALRQQITNTEQRRLEKEVKDVLDDWSQEADKKQTYLTGRRVDLAEELKQVRRIQEKLEEFMVQLQREKLALLISVMLGVVKRSPGTMSINTANTPDGRGVLIYNGEVILVFARSVVMTIGKNENQALEGKFNGVLYLTSHRVIFMPDVQQAFHSFEMPFSSMQDVHLEQPIFGANYLRGIAVAIPGSQLFGEVPWRLTFNKGGCIDFGRTLLEAVDRASRYRPSNAPPPYAPPRGDFYAAPPDYYAPSSAGHNGLQPPTQAFPDRPQTNSVFMCEAPPPYPGIGPDREPMPTEQLHRAGTASPPPYAADTEGLRRRH</sequence>
<evidence type="ECO:0000256" key="19">
    <source>
        <dbReference type="SAM" id="Coils"/>
    </source>
</evidence>
<evidence type="ECO:0000256" key="14">
    <source>
        <dbReference type="ARBA" id="ARBA00023134"/>
    </source>
</evidence>
<evidence type="ECO:0000256" key="15">
    <source>
        <dbReference type="ARBA" id="ARBA00023136"/>
    </source>
</evidence>
<feature type="domain" description="Dynamin-type G" evidence="21">
    <location>
        <begin position="268"/>
        <end position="544"/>
    </location>
</feature>